<gene>
    <name evidence="2" type="ORF">L873DRAFT_593633</name>
</gene>
<feature type="compositionally biased region" description="Low complexity" evidence="1">
    <location>
        <begin position="35"/>
        <end position="48"/>
    </location>
</feature>
<proteinExistence type="predicted"/>
<dbReference type="PROSITE" id="PS51257">
    <property type="entry name" value="PROKAR_LIPOPROTEIN"/>
    <property type="match status" value="1"/>
</dbReference>
<dbReference type="Proteomes" id="UP000276215">
    <property type="component" value="Unassembled WGS sequence"/>
</dbReference>
<sequence length="86" mass="9404">MLPKESNITLPPFLTSCLIIGPNPPHPRHTVRKVLNPSSSNSRSPLNRTYGQKGSKTLPDPLSPPPRKEGLLPREAQMIVTPKGAF</sequence>
<evidence type="ECO:0000313" key="2">
    <source>
        <dbReference type="EMBL" id="RPA89724.1"/>
    </source>
</evidence>
<feature type="region of interest" description="Disordered" evidence="1">
    <location>
        <begin position="23"/>
        <end position="86"/>
    </location>
</feature>
<protein>
    <submittedName>
        <fullName evidence="2">Uncharacterized protein</fullName>
    </submittedName>
</protein>
<accession>A0A3N4J786</accession>
<dbReference type="EMBL" id="ML120559">
    <property type="protein sequence ID" value="RPA89724.1"/>
    <property type="molecule type" value="Genomic_DNA"/>
</dbReference>
<keyword evidence="3" id="KW-1185">Reference proteome</keyword>
<evidence type="ECO:0000256" key="1">
    <source>
        <dbReference type="SAM" id="MobiDB-lite"/>
    </source>
</evidence>
<name>A0A3N4J786_9PEZI</name>
<evidence type="ECO:0000313" key="3">
    <source>
        <dbReference type="Proteomes" id="UP000276215"/>
    </source>
</evidence>
<dbReference type="AlphaFoldDB" id="A0A3N4J786"/>
<organism evidence="2 3">
    <name type="scientific">Choiromyces venosus 120613-1</name>
    <dbReference type="NCBI Taxonomy" id="1336337"/>
    <lineage>
        <taxon>Eukaryota</taxon>
        <taxon>Fungi</taxon>
        <taxon>Dikarya</taxon>
        <taxon>Ascomycota</taxon>
        <taxon>Pezizomycotina</taxon>
        <taxon>Pezizomycetes</taxon>
        <taxon>Pezizales</taxon>
        <taxon>Tuberaceae</taxon>
        <taxon>Choiromyces</taxon>
    </lineage>
</organism>
<reference evidence="2 3" key="1">
    <citation type="journal article" date="2018" name="Nat. Ecol. Evol.">
        <title>Pezizomycetes genomes reveal the molecular basis of ectomycorrhizal truffle lifestyle.</title>
        <authorList>
            <person name="Murat C."/>
            <person name="Payen T."/>
            <person name="Noel B."/>
            <person name="Kuo A."/>
            <person name="Morin E."/>
            <person name="Chen J."/>
            <person name="Kohler A."/>
            <person name="Krizsan K."/>
            <person name="Balestrini R."/>
            <person name="Da Silva C."/>
            <person name="Montanini B."/>
            <person name="Hainaut M."/>
            <person name="Levati E."/>
            <person name="Barry K.W."/>
            <person name="Belfiori B."/>
            <person name="Cichocki N."/>
            <person name="Clum A."/>
            <person name="Dockter R.B."/>
            <person name="Fauchery L."/>
            <person name="Guy J."/>
            <person name="Iotti M."/>
            <person name="Le Tacon F."/>
            <person name="Lindquist E.A."/>
            <person name="Lipzen A."/>
            <person name="Malagnac F."/>
            <person name="Mello A."/>
            <person name="Molinier V."/>
            <person name="Miyauchi S."/>
            <person name="Poulain J."/>
            <person name="Riccioni C."/>
            <person name="Rubini A."/>
            <person name="Sitrit Y."/>
            <person name="Splivallo R."/>
            <person name="Traeger S."/>
            <person name="Wang M."/>
            <person name="Zifcakova L."/>
            <person name="Wipf D."/>
            <person name="Zambonelli A."/>
            <person name="Paolocci F."/>
            <person name="Nowrousian M."/>
            <person name="Ottonello S."/>
            <person name="Baldrian P."/>
            <person name="Spatafora J.W."/>
            <person name="Henrissat B."/>
            <person name="Nagy L.G."/>
            <person name="Aury J.M."/>
            <person name="Wincker P."/>
            <person name="Grigoriev I.V."/>
            <person name="Bonfante P."/>
            <person name="Martin F.M."/>
        </authorList>
    </citation>
    <scope>NUCLEOTIDE SEQUENCE [LARGE SCALE GENOMIC DNA]</scope>
    <source>
        <strain evidence="2 3">120613-1</strain>
    </source>
</reference>